<comment type="caution">
    <text evidence="2">The sequence shown here is derived from an EMBL/GenBank/DDBJ whole genome shotgun (WGS) entry which is preliminary data.</text>
</comment>
<keyword evidence="1" id="KW-0812">Transmembrane</keyword>
<keyword evidence="1" id="KW-1133">Transmembrane helix</keyword>
<proteinExistence type="predicted"/>
<reference evidence="2" key="1">
    <citation type="journal article" date="2015" name="Nature">
        <title>Complex archaea that bridge the gap between prokaryotes and eukaryotes.</title>
        <authorList>
            <person name="Spang A."/>
            <person name="Saw J.H."/>
            <person name="Jorgensen S.L."/>
            <person name="Zaremba-Niedzwiedzka K."/>
            <person name="Martijn J."/>
            <person name="Lind A.E."/>
            <person name="van Eijk R."/>
            <person name="Schleper C."/>
            <person name="Guy L."/>
            <person name="Ettema T.J."/>
        </authorList>
    </citation>
    <scope>NUCLEOTIDE SEQUENCE</scope>
</reference>
<feature type="transmembrane region" description="Helical" evidence="1">
    <location>
        <begin position="53"/>
        <end position="73"/>
    </location>
</feature>
<gene>
    <name evidence="2" type="ORF">LCGC14_2092990</name>
</gene>
<sequence>PDLVCIGTHDPLVFGSPGTHMPSYFIILFYHVYKAFSCYNRIKMIDPQIVQTIIQGGAVGLLLVFGVMGYRVLTMVVDRVSVFVNNHLEHNTEAIREQTEVTRQMKTEIVRMSAKLDGNIVRKVNSEGWELRD</sequence>
<evidence type="ECO:0000256" key="1">
    <source>
        <dbReference type="SAM" id="Phobius"/>
    </source>
</evidence>
<feature type="non-terminal residue" evidence="2">
    <location>
        <position position="1"/>
    </location>
</feature>
<protein>
    <submittedName>
        <fullName evidence="2">Uncharacterized protein</fullName>
    </submittedName>
</protein>
<accession>A0A0F9EC31</accession>
<dbReference type="AlphaFoldDB" id="A0A0F9EC31"/>
<organism evidence="2">
    <name type="scientific">marine sediment metagenome</name>
    <dbReference type="NCBI Taxonomy" id="412755"/>
    <lineage>
        <taxon>unclassified sequences</taxon>
        <taxon>metagenomes</taxon>
        <taxon>ecological metagenomes</taxon>
    </lineage>
</organism>
<name>A0A0F9EC31_9ZZZZ</name>
<keyword evidence="1" id="KW-0472">Membrane</keyword>
<feature type="transmembrane region" description="Helical" evidence="1">
    <location>
        <begin position="12"/>
        <end position="33"/>
    </location>
</feature>
<dbReference type="EMBL" id="LAZR01025531">
    <property type="protein sequence ID" value="KKL71633.1"/>
    <property type="molecule type" value="Genomic_DNA"/>
</dbReference>
<evidence type="ECO:0000313" key="2">
    <source>
        <dbReference type="EMBL" id="KKL71633.1"/>
    </source>
</evidence>